<evidence type="ECO:0000313" key="6">
    <source>
        <dbReference type="Proteomes" id="UP000051790"/>
    </source>
</evidence>
<keyword evidence="3" id="KW-0804">Transcription</keyword>
<dbReference type="SMART" id="SM00345">
    <property type="entry name" value="HTH_GNTR"/>
    <property type="match status" value="1"/>
</dbReference>
<reference evidence="5 6" key="1">
    <citation type="journal article" date="2015" name="Genome Announc.">
        <title>Expanding the biotechnology potential of lactobacilli through comparative genomics of 213 strains and associated genera.</title>
        <authorList>
            <person name="Sun Z."/>
            <person name="Harris H.M."/>
            <person name="McCann A."/>
            <person name="Guo C."/>
            <person name="Argimon S."/>
            <person name="Zhang W."/>
            <person name="Yang X."/>
            <person name="Jeffery I.B."/>
            <person name="Cooney J.C."/>
            <person name="Kagawa T.F."/>
            <person name="Liu W."/>
            <person name="Song Y."/>
            <person name="Salvetti E."/>
            <person name="Wrobel A."/>
            <person name="Rasinkangas P."/>
            <person name="Parkhill J."/>
            <person name="Rea M.C."/>
            <person name="O'Sullivan O."/>
            <person name="Ritari J."/>
            <person name="Douillard F.P."/>
            <person name="Paul Ross R."/>
            <person name="Yang R."/>
            <person name="Briner A.E."/>
            <person name="Felis G.E."/>
            <person name="de Vos W.M."/>
            <person name="Barrangou R."/>
            <person name="Klaenhammer T.R."/>
            <person name="Caufield P.W."/>
            <person name="Cui Y."/>
            <person name="Zhang H."/>
            <person name="O'Toole P.W."/>
        </authorList>
    </citation>
    <scope>NUCLEOTIDE SEQUENCE [LARGE SCALE GENOMIC DNA]</scope>
    <source>
        <strain evidence="5 6">DSM 13343</strain>
    </source>
</reference>
<dbReference type="InterPro" id="IPR050679">
    <property type="entry name" value="Bact_HTH_transcr_reg"/>
</dbReference>
<dbReference type="Gene3D" id="1.10.10.10">
    <property type="entry name" value="Winged helix-like DNA-binding domain superfamily/Winged helix DNA-binding domain"/>
    <property type="match status" value="1"/>
</dbReference>
<dbReference type="InterPro" id="IPR000524">
    <property type="entry name" value="Tscrpt_reg_HTH_GntR"/>
</dbReference>
<keyword evidence="6" id="KW-1185">Reference proteome</keyword>
<evidence type="ECO:0000259" key="4">
    <source>
        <dbReference type="PROSITE" id="PS50949"/>
    </source>
</evidence>
<dbReference type="PRINTS" id="PR00035">
    <property type="entry name" value="HTHGNTR"/>
</dbReference>
<dbReference type="Pfam" id="PF00392">
    <property type="entry name" value="GntR"/>
    <property type="match status" value="1"/>
</dbReference>
<dbReference type="InterPro" id="IPR028978">
    <property type="entry name" value="Chorismate_lyase_/UTRA_dom_sf"/>
</dbReference>
<evidence type="ECO:0000256" key="3">
    <source>
        <dbReference type="ARBA" id="ARBA00023163"/>
    </source>
</evidence>
<organism evidence="5 6">
    <name type="scientific">Lacticaseibacillus manihotivorans DSM 13343 = JCM 12514</name>
    <dbReference type="NCBI Taxonomy" id="1423769"/>
    <lineage>
        <taxon>Bacteria</taxon>
        <taxon>Bacillati</taxon>
        <taxon>Bacillota</taxon>
        <taxon>Bacilli</taxon>
        <taxon>Lactobacillales</taxon>
        <taxon>Lactobacillaceae</taxon>
        <taxon>Lacticaseibacillus</taxon>
    </lineage>
</organism>
<dbReference type="SMART" id="SM00866">
    <property type="entry name" value="UTRA"/>
    <property type="match status" value="1"/>
</dbReference>
<dbReference type="OrthoDB" id="9815017at2"/>
<dbReference type="GO" id="GO:0003677">
    <property type="term" value="F:DNA binding"/>
    <property type="evidence" value="ECO:0007669"/>
    <property type="project" value="UniProtKB-KW"/>
</dbReference>
<accession>A0A0R1R7P9</accession>
<dbReference type="EMBL" id="AZEU01000037">
    <property type="protein sequence ID" value="KRL52446.1"/>
    <property type="molecule type" value="Genomic_DNA"/>
</dbReference>
<dbReference type="Gene3D" id="3.40.1410.10">
    <property type="entry name" value="Chorismate lyase-like"/>
    <property type="match status" value="1"/>
</dbReference>
<dbReference type="PANTHER" id="PTHR44846:SF17">
    <property type="entry name" value="GNTR-FAMILY TRANSCRIPTIONAL REGULATOR"/>
    <property type="match status" value="1"/>
</dbReference>
<dbReference type="AlphaFoldDB" id="A0A0R1R7P9"/>
<dbReference type="Pfam" id="PF07702">
    <property type="entry name" value="UTRA"/>
    <property type="match status" value="1"/>
</dbReference>
<dbReference type="PROSITE" id="PS50949">
    <property type="entry name" value="HTH_GNTR"/>
    <property type="match status" value="1"/>
</dbReference>
<gene>
    <name evidence="5" type="ORF">FD01_GL002391</name>
</gene>
<keyword evidence="1" id="KW-0805">Transcription regulation</keyword>
<dbReference type="PATRIC" id="fig|1423769.4.peg.2578"/>
<dbReference type="Proteomes" id="UP000051790">
    <property type="component" value="Unassembled WGS sequence"/>
</dbReference>
<feature type="domain" description="HTH gntR-type" evidence="4">
    <location>
        <begin position="6"/>
        <end position="71"/>
    </location>
</feature>
<dbReference type="SUPFAM" id="SSF64288">
    <property type="entry name" value="Chorismate lyase-like"/>
    <property type="match status" value="1"/>
</dbReference>
<dbReference type="SUPFAM" id="SSF46785">
    <property type="entry name" value="Winged helix' DNA-binding domain"/>
    <property type="match status" value="1"/>
</dbReference>
<evidence type="ECO:0000256" key="1">
    <source>
        <dbReference type="ARBA" id="ARBA00023015"/>
    </source>
</evidence>
<evidence type="ECO:0000313" key="5">
    <source>
        <dbReference type="EMBL" id="KRL52446.1"/>
    </source>
</evidence>
<dbReference type="InterPro" id="IPR036388">
    <property type="entry name" value="WH-like_DNA-bd_sf"/>
</dbReference>
<dbReference type="RefSeq" id="WP_056962476.1">
    <property type="nucleotide sequence ID" value="NZ_AZEU01000037.1"/>
</dbReference>
<protein>
    <submittedName>
        <fullName evidence="5">GntR family transcriptional regulator</fullName>
    </submittedName>
</protein>
<dbReference type="GO" id="GO:0045892">
    <property type="term" value="P:negative regulation of DNA-templated transcription"/>
    <property type="evidence" value="ECO:0007669"/>
    <property type="project" value="TreeGrafter"/>
</dbReference>
<name>A0A0R1R7P9_9LACO</name>
<proteinExistence type="predicted"/>
<sequence>MEFQSLTPASEAIESLKSMVLQMKEGTKLASERALVKELGVSRTTLRNALEYLVKEGKIEEDSDGTFSTIRKHKINLLDMSSMSDELKSEFHQLKIEMISNRVLEPSENVAGYLGLSDNEKIVELTRKRLLDDIPVTFEIAHLDYQKFPALLGIDFNNRSLYKTLKELYKVVPAYGHETVSSTNASGNVAEVLNVSEGTPLYLISSFAYDNHDEIIEFTHQYLVGQRVQYQIKVNNIFDYRDDLE</sequence>
<evidence type="ECO:0000256" key="2">
    <source>
        <dbReference type="ARBA" id="ARBA00023125"/>
    </source>
</evidence>
<dbReference type="GO" id="GO:0003700">
    <property type="term" value="F:DNA-binding transcription factor activity"/>
    <property type="evidence" value="ECO:0007669"/>
    <property type="project" value="InterPro"/>
</dbReference>
<keyword evidence="2" id="KW-0238">DNA-binding</keyword>
<dbReference type="PANTHER" id="PTHR44846">
    <property type="entry name" value="MANNOSYL-D-GLYCERATE TRANSPORT/METABOLISM SYSTEM REPRESSOR MNGR-RELATED"/>
    <property type="match status" value="1"/>
</dbReference>
<dbReference type="InterPro" id="IPR036390">
    <property type="entry name" value="WH_DNA-bd_sf"/>
</dbReference>
<dbReference type="InterPro" id="IPR011663">
    <property type="entry name" value="UTRA"/>
</dbReference>
<comment type="caution">
    <text evidence="5">The sequence shown here is derived from an EMBL/GenBank/DDBJ whole genome shotgun (WGS) entry which is preliminary data.</text>
</comment>